<accession>A0A0N1ICX5</accession>
<proteinExistence type="predicted"/>
<reference evidence="1 2" key="1">
    <citation type="journal article" date="2015" name="Nat. Commun.">
        <title>Outbred genome sequencing and CRISPR/Cas9 gene editing in butterflies.</title>
        <authorList>
            <person name="Li X."/>
            <person name="Fan D."/>
            <person name="Zhang W."/>
            <person name="Liu G."/>
            <person name="Zhang L."/>
            <person name="Zhao L."/>
            <person name="Fang X."/>
            <person name="Chen L."/>
            <person name="Dong Y."/>
            <person name="Chen Y."/>
            <person name="Ding Y."/>
            <person name="Zhao R."/>
            <person name="Feng M."/>
            <person name="Zhu Y."/>
            <person name="Feng Y."/>
            <person name="Jiang X."/>
            <person name="Zhu D."/>
            <person name="Xiang H."/>
            <person name="Feng X."/>
            <person name="Li S."/>
            <person name="Wang J."/>
            <person name="Zhang G."/>
            <person name="Kronforst M.R."/>
            <person name="Wang W."/>
        </authorList>
    </citation>
    <scope>NUCLEOTIDE SEQUENCE [LARGE SCALE GENOMIC DNA]</scope>
    <source>
        <strain evidence="1">Ya'a_city_454_Px</strain>
        <tissue evidence="1">Whole body</tissue>
    </source>
</reference>
<dbReference type="Proteomes" id="UP000053268">
    <property type="component" value="Unassembled WGS sequence"/>
</dbReference>
<dbReference type="EMBL" id="KQ459449">
    <property type="protein sequence ID" value="KPJ00919.1"/>
    <property type="molecule type" value="Genomic_DNA"/>
</dbReference>
<evidence type="ECO:0000313" key="2">
    <source>
        <dbReference type="Proteomes" id="UP000053268"/>
    </source>
</evidence>
<sequence length="74" mass="8093">MDDHLFIARHNRRCQAPPGVTGAPDNQLTRCECGVLLHRRGESAAADGRRLGRGRLRKCSRDPAIGRGEGPEGF</sequence>
<gene>
    <name evidence="1" type="ORF">RR46_01398</name>
</gene>
<name>A0A0N1ICX5_PAPXU</name>
<dbReference type="AlphaFoldDB" id="A0A0N1ICX5"/>
<protein>
    <submittedName>
        <fullName evidence="1">Uncharacterized protein</fullName>
    </submittedName>
</protein>
<evidence type="ECO:0000313" key="1">
    <source>
        <dbReference type="EMBL" id="KPJ00919.1"/>
    </source>
</evidence>
<organism evidence="1 2">
    <name type="scientific">Papilio xuthus</name>
    <name type="common">Asian swallowtail butterfly</name>
    <dbReference type="NCBI Taxonomy" id="66420"/>
    <lineage>
        <taxon>Eukaryota</taxon>
        <taxon>Metazoa</taxon>
        <taxon>Ecdysozoa</taxon>
        <taxon>Arthropoda</taxon>
        <taxon>Hexapoda</taxon>
        <taxon>Insecta</taxon>
        <taxon>Pterygota</taxon>
        <taxon>Neoptera</taxon>
        <taxon>Endopterygota</taxon>
        <taxon>Lepidoptera</taxon>
        <taxon>Glossata</taxon>
        <taxon>Ditrysia</taxon>
        <taxon>Papilionoidea</taxon>
        <taxon>Papilionidae</taxon>
        <taxon>Papilioninae</taxon>
        <taxon>Papilio</taxon>
    </lineage>
</organism>
<keyword evidence="2" id="KW-1185">Reference proteome</keyword>